<protein>
    <submittedName>
        <fullName evidence="1">Transglutaminase domain-containing protein</fullName>
    </submittedName>
</protein>
<organism evidence="1 2">
    <name type="scientific">Aristaeella hokkaidonensis</name>
    <dbReference type="NCBI Taxonomy" id="3046382"/>
    <lineage>
        <taxon>Bacteria</taxon>
        <taxon>Bacillati</taxon>
        <taxon>Bacillota</taxon>
        <taxon>Clostridia</taxon>
        <taxon>Eubacteriales</taxon>
        <taxon>Aristaeellaceae</taxon>
        <taxon>Aristaeella</taxon>
    </lineage>
</organism>
<gene>
    <name evidence="1" type="ORF">JYE49_14875</name>
</gene>
<dbReference type="EMBL" id="CP068393">
    <property type="protein sequence ID" value="QUC67094.1"/>
    <property type="molecule type" value="Genomic_DNA"/>
</dbReference>
<evidence type="ECO:0000313" key="2">
    <source>
        <dbReference type="Proteomes" id="UP000682782"/>
    </source>
</evidence>
<reference evidence="1" key="1">
    <citation type="submission" date="2021-01" db="EMBL/GenBank/DDBJ databases">
        <title>Complete genome sequence of Clostridiales bacterium R-7.</title>
        <authorList>
            <person name="Mahoney-Kurpe S.C."/>
            <person name="Palevich N."/>
            <person name="Koike S."/>
            <person name="Moon C.D."/>
            <person name="Attwood G.T."/>
        </authorList>
    </citation>
    <scope>NUCLEOTIDE SEQUENCE</scope>
    <source>
        <strain evidence="1">R-7</strain>
    </source>
</reference>
<keyword evidence="2" id="KW-1185">Reference proteome</keyword>
<name>A0AC61N1H0_9FIRM</name>
<dbReference type="Proteomes" id="UP000682782">
    <property type="component" value="Chromosome"/>
</dbReference>
<proteinExistence type="predicted"/>
<accession>A0AC61N1H0</accession>
<evidence type="ECO:0000313" key="1">
    <source>
        <dbReference type="EMBL" id="QUC67094.1"/>
    </source>
</evidence>
<sequence length="263" mass="30770">MANNTEEMIRKLQNCAPYTDESFPYKSRTLASRIHSGKIRRYFKDNAGLDLNEIAASELTTWEKVLRISEFVSAHIPHDNQKEWIRKLNAFTLWEYAQRIPTGFNCRWHAILLSELLLSVGIKNRFVTCMPEDKNDQDCHVVNLVWLPEMDKWAMVDCDMQEYVTDPEGIPLSLEEMRAELIAGRKLNVHRNSDPEGVEFMQGYWAKNLYWFSIHMTYGYELEGFRIQPDIYIHLVPPGYEIPGKYRRLGDRVTTNAAAFWQG</sequence>